<organism evidence="2 3">
    <name type="scientific">Synchytrium endobioticum</name>
    <dbReference type="NCBI Taxonomy" id="286115"/>
    <lineage>
        <taxon>Eukaryota</taxon>
        <taxon>Fungi</taxon>
        <taxon>Fungi incertae sedis</taxon>
        <taxon>Chytridiomycota</taxon>
        <taxon>Chytridiomycota incertae sedis</taxon>
        <taxon>Chytridiomycetes</taxon>
        <taxon>Synchytriales</taxon>
        <taxon>Synchytriaceae</taxon>
        <taxon>Synchytrium</taxon>
    </lineage>
</organism>
<evidence type="ECO:0000313" key="2">
    <source>
        <dbReference type="EMBL" id="TPX46341.1"/>
    </source>
</evidence>
<name>A0A507D4T8_9FUNG</name>
<evidence type="ECO:0000256" key="1">
    <source>
        <dbReference type="SAM" id="MobiDB-lite"/>
    </source>
</evidence>
<dbReference type="EMBL" id="QEAN01000138">
    <property type="protein sequence ID" value="TPX46341.1"/>
    <property type="molecule type" value="Genomic_DNA"/>
</dbReference>
<feature type="region of interest" description="Disordered" evidence="1">
    <location>
        <begin position="1"/>
        <end position="62"/>
    </location>
</feature>
<feature type="compositionally biased region" description="Basic and acidic residues" evidence="1">
    <location>
        <begin position="9"/>
        <end position="32"/>
    </location>
</feature>
<accession>A0A507D4T8</accession>
<reference evidence="2 3" key="1">
    <citation type="journal article" date="2019" name="Sci. Rep.">
        <title>Comparative genomics of chytrid fungi reveal insights into the obligate biotrophic and pathogenic lifestyle of Synchytrium endobioticum.</title>
        <authorList>
            <person name="van de Vossenberg B.T.L.H."/>
            <person name="Warris S."/>
            <person name="Nguyen H.D.T."/>
            <person name="van Gent-Pelzer M.P.E."/>
            <person name="Joly D.L."/>
            <person name="van de Geest H.C."/>
            <person name="Bonants P.J.M."/>
            <person name="Smith D.S."/>
            <person name="Levesque C.A."/>
            <person name="van der Lee T.A.J."/>
        </authorList>
    </citation>
    <scope>NUCLEOTIDE SEQUENCE [LARGE SCALE GENOMIC DNA]</scope>
    <source>
        <strain evidence="2 3">MB42</strain>
    </source>
</reference>
<dbReference type="AlphaFoldDB" id="A0A507D4T8"/>
<sequence>MLKVSPKVVEFDHDKYEEPKKVPEAKAGEHSSKGKAKRAPSGRSSRTKAADDYDYEGPETSKKNFSDATRAIMSYDIAHAYYSTKKYKRKRWDADKVKRGELERLSTIIGEVELRAEV</sequence>
<dbReference type="Proteomes" id="UP000317494">
    <property type="component" value="Unassembled WGS sequence"/>
</dbReference>
<comment type="caution">
    <text evidence="2">The sequence shown here is derived from an EMBL/GenBank/DDBJ whole genome shotgun (WGS) entry which is preliminary data.</text>
</comment>
<protein>
    <submittedName>
        <fullName evidence="2">Uncharacterized protein</fullName>
    </submittedName>
</protein>
<keyword evidence="3" id="KW-1185">Reference proteome</keyword>
<evidence type="ECO:0000313" key="3">
    <source>
        <dbReference type="Proteomes" id="UP000317494"/>
    </source>
</evidence>
<proteinExistence type="predicted"/>
<gene>
    <name evidence="2" type="ORF">SeMB42_g03742</name>
</gene>
<dbReference type="VEuPathDB" id="FungiDB:SeMB42_g03742"/>